<accession>A0A6P1Z9H0</accession>
<organism evidence="1 2">
    <name type="scientific">Oceanidesulfovibrio marinus</name>
    <dbReference type="NCBI Taxonomy" id="370038"/>
    <lineage>
        <taxon>Bacteria</taxon>
        <taxon>Pseudomonadati</taxon>
        <taxon>Thermodesulfobacteriota</taxon>
        <taxon>Desulfovibrionia</taxon>
        <taxon>Desulfovibrionales</taxon>
        <taxon>Desulfovibrionaceae</taxon>
        <taxon>Oceanidesulfovibrio</taxon>
    </lineage>
</organism>
<dbReference type="InterPro" id="IPR036866">
    <property type="entry name" value="RibonucZ/Hydroxyglut_hydro"/>
</dbReference>
<evidence type="ECO:0000313" key="1">
    <source>
        <dbReference type="EMBL" id="TVM23209.1"/>
    </source>
</evidence>
<sequence length="74" mass="8258">MSHMEWRFLTGRPTLPRLADDFRTLLASIVSSLLAPMRERVELVDFYTAIAPGILLFEAPVHTPGHLALLAASR</sequence>
<dbReference type="Proteomes" id="UP000434052">
    <property type="component" value="Unassembled WGS sequence"/>
</dbReference>
<proteinExistence type="predicted"/>
<gene>
    <name evidence="1" type="ORF">DQK91_23665</name>
</gene>
<dbReference type="EMBL" id="QMIF01000379">
    <property type="protein sequence ID" value="TVM23209.1"/>
    <property type="molecule type" value="Genomic_DNA"/>
</dbReference>
<protein>
    <submittedName>
        <fullName evidence="1">Uncharacterized protein</fullName>
    </submittedName>
</protein>
<dbReference type="Gene3D" id="3.60.15.10">
    <property type="entry name" value="Ribonuclease Z/Hydroxyacylglutathione hydrolase-like"/>
    <property type="match status" value="1"/>
</dbReference>
<evidence type="ECO:0000313" key="2">
    <source>
        <dbReference type="Proteomes" id="UP000434052"/>
    </source>
</evidence>
<dbReference type="AlphaFoldDB" id="A0A6P1Z9H0"/>
<name>A0A6P1Z9H0_9BACT</name>
<comment type="caution">
    <text evidence="1">The sequence shown here is derived from an EMBL/GenBank/DDBJ whole genome shotgun (WGS) entry which is preliminary data.</text>
</comment>
<reference evidence="1 2" key="1">
    <citation type="submission" date="2018-06" db="EMBL/GenBank/DDBJ databases">
        <title>Complete genome of Desulfovibrio marinus P48SEP.</title>
        <authorList>
            <person name="Crispim J.S."/>
            <person name="Vidigal P.M.P."/>
            <person name="Silva L.C.F."/>
            <person name="Araujo L.C."/>
            <person name="Laguardia C.N."/>
            <person name="Dias R.S."/>
            <person name="Sousa M.P."/>
            <person name="Paula S.O."/>
            <person name="Silva C."/>
        </authorList>
    </citation>
    <scope>NUCLEOTIDE SEQUENCE [LARGE SCALE GENOMIC DNA]</scope>
    <source>
        <strain evidence="1 2">P48SEP</strain>
    </source>
</reference>